<organism evidence="7 8">
    <name type="scientific">Parasutterella muris</name>
    <dbReference type="NCBI Taxonomy" id="2565572"/>
    <lineage>
        <taxon>Bacteria</taxon>
        <taxon>Pseudomonadati</taxon>
        <taxon>Pseudomonadota</taxon>
        <taxon>Betaproteobacteria</taxon>
        <taxon>Burkholderiales</taxon>
        <taxon>Sutterellaceae</taxon>
        <taxon>Parasutterella</taxon>
    </lineage>
</organism>
<evidence type="ECO:0000256" key="4">
    <source>
        <dbReference type="ARBA" id="ARBA00023002"/>
    </source>
</evidence>
<evidence type="ECO:0000313" key="7">
    <source>
        <dbReference type="EMBL" id="MVX57714.1"/>
    </source>
</evidence>
<dbReference type="InterPro" id="IPR010960">
    <property type="entry name" value="Flavocytochrome_c"/>
</dbReference>
<keyword evidence="3 5" id="KW-0274">FAD</keyword>
<dbReference type="Proteomes" id="UP000472580">
    <property type="component" value="Unassembled WGS sequence"/>
</dbReference>
<feature type="signal peptide" evidence="5">
    <location>
        <begin position="1"/>
        <end position="24"/>
    </location>
</feature>
<keyword evidence="4 5" id="KW-0560">Oxidoreductase</keyword>
<evidence type="ECO:0000259" key="6">
    <source>
        <dbReference type="Pfam" id="PF00890"/>
    </source>
</evidence>
<dbReference type="Gene3D" id="3.90.700.10">
    <property type="entry name" value="Succinate dehydrogenase/fumarate reductase flavoprotein, catalytic domain"/>
    <property type="match status" value="1"/>
</dbReference>
<dbReference type="Gene3D" id="3.50.50.60">
    <property type="entry name" value="FAD/NAD(P)-binding domain"/>
    <property type="match status" value="1"/>
</dbReference>
<feature type="chain" id="PRO_5027143718" evidence="5">
    <location>
        <begin position="25"/>
        <end position="478"/>
    </location>
</feature>
<accession>A0A6L6YJZ2</accession>
<dbReference type="PRINTS" id="PR00368">
    <property type="entry name" value="FADPNR"/>
</dbReference>
<dbReference type="InterPro" id="IPR036188">
    <property type="entry name" value="FAD/NAD-bd_sf"/>
</dbReference>
<dbReference type="Pfam" id="PF00890">
    <property type="entry name" value="FAD_binding_2"/>
    <property type="match status" value="1"/>
</dbReference>
<proteinExistence type="inferred from homology"/>
<dbReference type="AlphaFoldDB" id="A0A6L6YJZ2"/>
<dbReference type="OrthoDB" id="9813348at2"/>
<name>A0A6L6YJZ2_9BURK</name>
<evidence type="ECO:0000313" key="8">
    <source>
        <dbReference type="Proteomes" id="UP000472580"/>
    </source>
</evidence>
<keyword evidence="8" id="KW-1185">Reference proteome</keyword>
<dbReference type="GO" id="GO:0010181">
    <property type="term" value="F:FMN binding"/>
    <property type="evidence" value="ECO:0007669"/>
    <property type="project" value="InterPro"/>
</dbReference>
<gene>
    <name evidence="7" type="ORF">E5987_11000</name>
</gene>
<evidence type="ECO:0000256" key="2">
    <source>
        <dbReference type="ARBA" id="ARBA00022630"/>
    </source>
</evidence>
<dbReference type="GO" id="GO:0016491">
    <property type="term" value="F:oxidoreductase activity"/>
    <property type="evidence" value="ECO:0007669"/>
    <property type="project" value="UniProtKB-KW"/>
</dbReference>
<evidence type="ECO:0000256" key="3">
    <source>
        <dbReference type="ARBA" id="ARBA00022827"/>
    </source>
</evidence>
<dbReference type="SUPFAM" id="SSF51905">
    <property type="entry name" value="FAD/NAD(P)-binding domain"/>
    <property type="match status" value="1"/>
</dbReference>
<comment type="cofactor">
    <cofactor evidence="1">
        <name>FAD</name>
        <dbReference type="ChEBI" id="CHEBI:57692"/>
    </cofactor>
</comment>
<sequence length="478" mass="51292">MRRRNLLSLGASLALGAVTTSAAAASPFGIRLWDVVIVGSGLAGLSAAVSARENGAENVLVIEKLPILGGHSRVASGSFCAVSEKRLKLYGIKTTVEDAVKESLVIGGPEANAKLLKILMKESESAMDWLESMGVRWNPEPYLPVGSLSVCSFISHSGANGLNYITHLNQRARELGVRFIFSHRVNDLLTYADRSAVEGVVMRTPEGNVEYIRSKAVILACGGFTGNISMCRAVNRNISPAMRSTANPTGRGLDGATGDAISLAKPLNAMVKDLEHIQLICYLGGRMLNYSGADIYVNQEGRRFVNEANAHAVIQKELLKQSNGTLWAITDAKSKKSLTVETKLEDGSVYKCADTAEIAKLIGCPAENIEETLNRYNEFVRCQKDEDFAKPILLQTIDKPPYYIGREKLGIHYCCGGLAFNEYAEVLRNDGTSIAGLYAAGEATGGLHGKDRIGGGALTECVVFGRIAGKEAANFKIG</sequence>
<evidence type="ECO:0000256" key="1">
    <source>
        <dbReference type="ARBA" id="ARBA00001974"/>
    </source>
</evidence>
<comment type="similarity">
    <text evidence="5">Belongs to the FAD-dependent oxidoreductase 2 family. FRD/SDH subfamily.</text>
</comment>
<dbReference type="NCBIfam" id="TIGR01813">
    <property type="entry name" value="flavo_cyto_c"/>
    <property type="match status" value="1"/>
</dbReference>
<dbReference type="SUPFAM" id="SSF56425">
    <property type="entry name" value="Succinate dehydrogenase/fumarate reductase flavoprotein, catalytic domain"/>
    <property type="match status" value="1"/>
</dbReference>
<evidence type="ECO:0000256" key="5">
    <source>
        <dbReference type="RuleBase" id="RU366062"/>
    </source>
</evidence>
<reference evidence="7 8" key="1">
    <citation type="submission" date="2019-12" db="EMBL/GenBank/DDBJ databases">
        <title>Microbes associate with the intestines of laboratory mice.</title>
        <authorList>
            <person name="Navarre W."/>
            <person name="Wong E."/>
        </authorList>
    </citation>
    <scope>NUCLEOTIDE SEQUENCE [LARGE SCALE GENOMIC DNA]</scope>
    <source>
        <strain evidence="7 8">NM82_D38</strain>
    </source>
</reference>
<comment type="caution">
    <text evidence="7">The sequence shown here is derived from an EMBL/GenBank/DDBJ whole genome shotgun (WGS) entry which is preliminary data.</text>
</comment>
<dbReference type="EMBL" id="WSRP01000042">
    <property type="protein sequence ID" value="MVX57714.1"/>
    <property type="molecule type" value="Genomic_DNA"/>
</dbReference>
<dbReference type="PANTHER" id="PTHR43400">
    <property type="entry name" value="FUMARATE REDUCTASE"/>
    <property type="match status" value="1"/>
</dbReference>
<dbReference type="InterPro" id="IPR050315">
    <property type="entry name" value="FAD-oxidoreductase_2"/>
</dbReference>
<protein>
    <submittedName>
        <fullName evidence="7">Flavocytochrome c</fullName>
    </submittedName>
</protein>
<dbReference type="InterPro" id="IPR027477">
    <property type="entry name" value="Succ_DH/fumarate_Rdtase_cat_sf"/>
</dbReference>
<keyword evidence="2 5" id="KW-0285">Flavoprotein</keyword>
<dbReference type="PANTHER" id="PTHR43400:SF7">
    <property type="entry name" value="FAD-DEPENDENT OXIDOREDUCTASE 2 FAD BINDING DOMAIN-CONTAINING PROTEIN"/>
    <property type="match status" value="1"/>
</dbReference>
<dbReference type="InterPro" id="IPR003953">
    <property type="entry name" value="FAD-dep_OxRdtase_2_FAD-bd"/>
</dbReference>
<feature type="domain" description="FAD-dependent oxidoreductase 2 FAD-binding" evidence="6">
    <location>
        <begin position="34"/>
        <end position="458"/>
    </location>
</feature>
<keyword evidence="5" id="KW-0732">Signal</keyword>
<dbReference type="RefSeq" id="WP_160336128.1">
    <property type="nucleotide sequence ID" value="NZ_WSRP01000042.1"/>
</dbReference>